<protein>
    <submittedName>
        <fullName evidence="1">Uncharacterized protein</fullName>
    </submittedName>
</protein>
<proteinExistence type="predicted"/>
<comment type="caution">
    <text evidence="1">The sequence shown here is derived from an EMBL/GenBank/DDBJ whole genome shotgun (WGS) entry which is preliminary data.</text>
</comment>
<dbReference type="Proteomes" id="UP001333110">
    <property type="component" value="Unassembled WGS sequence"/>
</dbReference>
<dbReference type="AlphaFoldDB" id="A0AAN7RHL4"/>
<reference evidence="1 2" key="1">
    <citation type="journal article" date="2023" name="J. Hered.">
        <title>Chromosome-level genome of the wood stork (Mycteria americana) provides insight into avian chromosome evolution.</title>
        <authorList>
            <person name="Flamio R. Jr."/>
            <person name="Ramstad K.M."/>
        </authorList>
    </citation>
    <scope>NUCLEOTIDE SEQUENCE [LARGE SCALE GENOMIC DNA]</scope>
    <source>
        <strain evidence="1">JAX WOST 10</strain>
    </source>
</reference>
<gene>
    <name evidence="1" type="ORF">QYF61_018390</name>
</gene>
<name>A0AAN7RHL4_MYCAM</name>
<evidence type="ECO:0000313" key="1">
    <source>
        <dbReference type="EMBL" id="KAK4807049.1"/>
    </source>
</evidence>
<dbReference type="EMBL" id="JAUNZN010000032">
    <property type="protein sequence ID" value="KAK4807049.1"/>
    <property type="molecule type" value="Genomic_DNA"/>
</dbReference>
<keyword evidence="2" id="KW-1185">Reference proteome</keyword>
<accession>A0AAN7RHL4</accession>
<sequence>MPLNIYNCGGLTLAGCQVPTKLLYHSLPQQDRGAPSNLTLNVSRDGASNTSLGNLFQCFTTLIVKKFFLISSLNLPSFSLKPLPLVLSQQALAEQPQLSQPVLIGEVFHPSDHLRGPPLDPLKQVHVFLVLRTPELDAVLQDAVGFLGCKHTLTAHVQLFIYQYPQVLLHRAALNPFIPQPVLILGIAPTQGQDPDLALLNLMKFTWTHFSKLSRSIWMASLLSSISTAPLSLVSSANLLRVHSIPLSMSLMKVLNIIGPTVDHYPLDATIQLIPHPLNSPSIKSISLQFREKDVVGDHVKGLTEVQSPRTSPDCHDFSNIMESGLAATSANSLRTLGCISSGPIDLSGKFLPYVQYKSTLFQFKTVVPSPVSTGPVLKGHNKVSLEPSLLQAEQPQISQPSFRGEVFQPSDRLCGPPLGQKKH</sequence>
<organism evidence="1 2">
    <name type="scientific">Mycteria americana</name>
    <name type="common">Wood stork</name>
    <dbReference type="NCBI Taxonomy" id="33587"/>
    <lineage>
        <taxon>Eukaryota</taxon>
        <taxon>Metazoa</taxon>
        <taxon>Chordata</taxon>
        <taxon>Craniata</taxon>
        <taxon>Vertebrata</taxon>
        <taxon>Euteleostomi</taxon>
        <taxon>Archelosauria</taxon>
        <taxon>Archosauria</taxon>
        <taxon>Dinosauria</taxon>
        <taxon>Saurischia</taxon>
        <taxon>Theropoda</taxon>
        <taxon>Coelurosauria</taxon>
        <taxon>Aves</taxon>
        <taxon>Neognathae</taxon>
        <taxon>Neoaves</taxon>
        <taxon>Aequornithes</taxon>
        <taxon>Ciconiiformes</taxon>
        <taxon>Ciconiidae</taxon>
        <taxon>Mycteria</taxon>
    </lineage>
</organism>
<evidence type="ECO:0000313" key="2">
    <source>
        <dbReference type="Proteomes" id="UP001333110"/>
    </source>
</evidence>